<organism evidence="1 2">
    <name type="scientific">Phototrophicus methaneseepsis</name>
    <dbReference type="NCBI Taxonomy" id="2710758"/>
    <lineage>
        <taxon>Bacteria</taxon>
        <taxon>Bacillati</taxon>
        <taxon>Chloroflexota</taxon>
        <taxon>Candidatus Thermofontia</taxon>
        <taxon>Phototrophicales</taxon>
        <taxon>Phototrophicaceae</taxon>
        <taxon>Phototrophicus</taxon>
    </lineage>
</organism>
<reference evidence="1 2" key="1">
    <citation type="submission" date="2020-02" db="EMBL/GenBank/DDBJ databases">
        <authorList>
            <person name="Zheng R.K."/>
            <person name="Sun C.M."/>
        </authorList>
    </citation>
    <scope>NUCLEOTIDE SEQUENCE [LARGE SCALE GENOMIC DNA]</scope>
    <source>
        <strain evidence="2">rifampicinis</strain>
    </source>
</reference>
<keyword evidence="2" id="KW-1185">Reference proteome</keyword>
<dbReference type="Proteomes" id="UP000594468">
    <property type="component" value="Chromosome"/>
</dbReference>
<evidence type="ECO:0000313" key="1">
    <source>
        <dbReference type="EMBL" id="QPC83427.1"/>
    </source>
</evidence>
<dbReference type="EMBL" id="CP062983">
    <property type="protein sequence ID" value="QPC83427.1"/>
    <property type="molecule type" value="Genomic_DNA"/>
</dbReference>
<protein>
    <recommendedName>
        <fullName evidence="3">NIPSNAP domain-containing protein</fullName>
    </recommendedName>
</protein>
<dbReference type="AlphaFoldDB" id="A0A7S8IFC3"/>
<sequence length="104" mass="12562">MSGVMLIMNWDVKEGKDSDYFEFIVREWATQTNRLGLRMIGLWLSIYSRDDEEPRIRAEALTDDVDTMRRILRSPEWSRMQDRLMDYVENYTQKVVYTDGDWKL</sequence>
<dbReference type="RefSeq" id="WP_195171494.1">
    <property type="nucleotide sequence ID" value="NZ_CP062983.1"/>
</dbReference>
<name>A0A7S8IFC3_9CHLR</name>
<evidence type="ECO:0008006" key="3">
    <source>
        <dbReference type="Google" id="ProtNLM"/>
    </source>
</evidence>
<proteinExistence type="predicted"/>
<evidence type="ECO:0000313" key="2">
    <source>
        <dbReference type="Proteomes" id="UP000594468"/>
    </source>
</evidence>
<dbReference type="KEGG" id="pmet:G4Y79_03325"/>
<accession>A0A7S8IFC3</accession>
<gene>
    <name evidence="1" type="ORF">G4Y79_03325</name>
</gene>